<dbReference type="Gene3D" id="3.10.110.10">
    <property type="entry name" value="Ubiquitin Conjugating Enzyme"/>
    <property type="match status" value="1"/>
</dbReference>
<keyword evidence="3" id="KW-1185">Reference proteome</keyword>
<evidence type="ECO:0000256" key="1">
    <source>
        <dbReference type="SAM" id="MobiDB-lite"/>
    </source>
</evidence>
<feature type="domain" description="UBC core" evidence="2">
    <location>
        <begin position="1"/>
        <end position="120"/>
    </location>
</feature>
<dbReference type="InterPro" id="IPR050113">
    <property type="entry name" value="Ub_conjugating_enzyme"/>
</dbReference>
<protein>
    <submittedName>
        <fullName evidence="4">UBC core domain-containing protein</fullName>
    </submittedName>
</protein>
<dbReference type="Proteomes" id="UP000887540">
    <property type="component" value="Unplaced"/>
</dbReference>
<feature type="region of interest" description="Disordered" evidence="1">
    <location>
        <begin position="129"/>
        <end position="159"/>
    </location>
</feature>
<dbReference type="CDD" id="cd23799">
    <property type="entry name" value="UBCc_UBE2J"/>
    <property type="match status" value="1"/>
</dbReference>
<dbReference type="SUPFAM" id="SSF54495">
    <property type="entry name" value="UBC-like"/>
    <property type="match status" value="1"/>
</dbReference>
<dbReference type="WBParaSite" id="ACRNAN_scaffold2477.g21561.t1">
    <property type="protein sequence ID" value="ACRNAN_scaffold2477.g21561.t1"/>
    <property type="gene ID" value="ACRNAN_scaffold2477.g21561"/>
</dbReference>
<dbReference type="PANTHER" id="PTHR24067">
    <property type="entry name" value="UBIQUITIN-CONJUGATING ENZYME E2"/>
    <property type="match status" value="1"/>
</dbReference>
<dbReference type="PROSITE" id="PS50127">
    <property type="entry name" value="UBC_2"/>
    <property type="match status" value="1"/>
</dbReference>
<evidence type="ECO:0000259" key="2">
    <source>
        <dbReference type="PROSITE" id="PS50127"/>
    </source>
</evidence>
<feature type="compositionally biased region" description="Acidic residues" evidence="1">
    <location>
        <begin position="149"/>
        <end position="159"/>
    </location>
</feature>
<name>A0A914DHE1_9BILA</name>
<dbReference type="SMART" id="SM00212">
    <property type="entry name" value="UBCc"/>
    <property type="match status" value="1"/>
</dbReference>
<dbReference type="GO" id="GO:0032446">
    <property type="term" value="P:protein modification by small protein conjugation"/>
    <property type="evidence" value="ECO:0007669"/>
    <property type="project" value="UniProtKB-ARBA"/>
</dbReference>
<dbReference type="Pfam" id="PF00179">
    <property type="entry name" value="UQ_con"/>
    <property type="match status" value="1"/>
</dbReference>
<reference evidence="4" key="1">
    <citation type="submission" date="2022-11" db="UniProtKB">
        <authorList>
            <consortium name="WormBaseParasite"/>
        </authorList>
    </citation>
    <scope>IDENTIFICATION</scope>
</reference>
<evidence type="ECO:0000313" key="4">
    <source>
        <dbReference type="WBParaSite" id="ACRNAN_scaffold2477.g21561.t1"/>
    </source>
</evidence>
<dbReference type="InterPro" id="IPR016135">
    <property type="entry name" value="UBQ-conjugating_enzyme/RWD"/>
</dbReference>
<organism evidence="3 4">
    <name type="scientific">Acrobeloides nanus</name>
    <dbReference type="NCBI Taxonomy" id="290746"/>
    <lineage>
        <taxon>Eukaryota</taxon>
        <taxon>Metazoa</taxon>
        <taxon>Ecdysozoa</taxon>
        <taxon>Nematoda</taxon>
        <taxon>Chromadorea</taxon>
        <taxon>Rhabditida</taxon>
        <taxon>Tylenchina</taxon>
        <taxon>Cephalobomorpha</taxon>
        <taxon>Cephaloboidea</taxon>
        <taxon>Cephalobidae</taxon>
        <taxon>Acrobeloides</taxon>
    </lineage>
</organism>
<sequence length="159" mass="18176">MSKKFFGTAGTPYEDGYYHGKLIFPSDFPFKPPRILMLTPSGRFATNTALCFSISDHHPESWNPTWTVSTIIMGIVSFMNDEREQTYGSMNTPAENRRKHAKNSKKFNLKSSEFCQIFPDLVPVLSKKVKEEKTEETNSIDKEACSSESELEEAEYENQ</sequence>
<proteinExistence type="predicted"/>
<accession>A0A914DHE1</accession>
<dbReference type="InterPro" id="IPR000608">
    <property type="entry name" value="UBC"/>
</dbReference>
<dbReference type="AlphaFoldDB" id="A0A914DHE1"/>
<evidence type="ECO:0000313" key="3">
    <source>
        <dbReference type="Proteomes" id="UP000887540"/>
    </source>
</evidence>
<feature type="compositionally biased region" description="Basic and acidic residues" evidence="1">
    <location>
        <begin position="129"/>
        <end position="145"/>
    </location>
</feature>